<reference evidence="3 4" key="1">
    <citation type="journal article" date="2020" name="ISME J.">
        <title>Uncovering the hidden diversity of litter-decomposition mechanisms in mushroom-forming fungi.</title>
        <authorList>
            <person name="Floudas D."/>
            <person name="Bentzer J."/>
            <person name="Ahren D."/>
            <person name="Johansson T."/>
            <person name="Persson P."/>
            <person name="Tunlid A."/>
        </authorList>
    </citation>
    <scope>NUCLEOTIDE SEQUENCE [LARGE SCALE GENOMIC DNA]</scope>
    <source>
        <strain evidence="3 4">CBS 406.79</strain>
    </source>
</reference>
<dbReference type="InterPro" id="IPR008271">
    <property type="entry name" value="Ser/Thr_kinase_AS"/>
</dbReference>
<evidence type="ECO:0000256" key="1">
    <source>
        <dbReference type="SAM" id="MobiDB-lite"/>
    </source>
</evidence>
<evidence type="ECO:0000313" key="3">
    <source>
        <dbReference type="EMBL" id="KAF5347877.1"/>
    </source>
</evidence>
<feature type="region of interest" description="Disordered" evidence="1">
    <location>
        <begin position="1"/>
        <end position="47"/>
    </location>
</feature>
<gene>
    <name evidence="3" type="ORF">D9757_013415</name>
</gene>
<dbReference type="Gene3D" id="1.10.510.10">
    <property type="entry name" value="Transferase(Phosphotransferase) domain 1"/>
    <property type="match status" value="1"/>
</dbReference>
<dbReference type="EMBL" id="JAACJN010000328">
    <property type="protein sequence ID" value="KAF5347877.1"/>
    <property type="molecule type" value="Genomic_DNA"/>
</dbReference>
<feature type="region of interest" description="Disordered" evidence="1">
    <location>
        <begin position="529"/>
        <end position="565"/>
    </location>
</feature>
<dbReference type="OrthoDB" id="4062651at2759"/>
<dbReference type="PANTHER" id="PTHR24347">
    <property type="entry name" value="SERINE/THREONINE-PROTEIN KINASE"/>
    <property type="match status" value="1"/>
</dbReference>
<comment type="caution">
    <text evidence="3">The sequence shown here is derived from an EMBL/GenBank/DDBJ whole genome shotgun (WGS) entry which is preliminary data.</text>
</comment>
<dbReference type="SUPFAM" id="SSF56112">
    <property type="entry name" value="Protein kinase-like (PK-like)"/>
    <property type="match status" value="1"/>
</dbReference>
<evidence type="ECO:0000313" key="4">
    <source>
        <dbReference type="Proteomes" id="UP000518752"/>
    </source>
</evidence>
<dbReference type="AlphaFoldDB" id="A0A8H5FT75"/>
<dbReference type="PROSITE" id="PS00108">
    <property type="entry name" value="PROTEIN_KINASE_ST"/>
    <property type="match status" value="1"/>
</dbReference>
<protein>
    <recommendedName>
        <fullName evidence="2">Protein kinase domain-containing protein</fullName>
    </recommendedName>
</protein>
<proteinExistence type="predicted"/>
<dbReference type="Proteomes" id="UP000518752">
    <property type="component" value="Unassembled WGS sequence"/>
</dbReference>
<feature type="domain" description="Protein kinase" evidence="2">
    <location>
        <begin position="544"/>
        <end position="877"/>
    </location>
</feature>
<dbReference type="InterPro" id="IPR000719">
    <property type="entry name" value="Prot_kinase_dom"/>
</dbReference>
<dbReference type="GO" id="GO:0004672">
    <property type="term" value="F:protein kinase activity"/>
    <property type="evidence" value="ECO:0007669"/>
    <property type="project" value="InterPro"/>
</dbReference>
<evidence type="ECO:0000259" key="2">
    <source>
        <dbReference type="PROSITE" id="PS50011"/>
    </source>
</evidence>
<accession>A0A8H5FT75</accession>
<dbReference type="GO" id="GO:0005524">
    <property type="term" value="F:ATP binding"/>
    <property type="evidence" value="ECO:0007669"/>
    <property type="project" value="InterPro"/>
</dbReference>
<sequence>MTSTSDGEDIDPLFYSPSPTAMSPKALPRAPSTSSSSPAPSPVAGPSATSSPQSYYSFIFEFGGTLVHFDSIPKSEVAEENRIIMRAIPNVIVPLMRKHDPRIVDPPARTHTKVFTITYEAHNTLGFQVGRKTNLNLTSSERFQLSLGHTMPDYMLVIYQKPDDAPTSEPFFLDEPSLATLGHLLPPDANHYLYPSFIKATSGTGFNHKDITLNKIFKHGPPASSDPNKAIPTHVTHIWNKLSQRRVLTANRHSDFLTELEKIGVPDSVGSNLLAELFTTVPGDETEPGTSRNQQEYTHYAFIVTQDPLTNPISKITKRLSLERLGEYFFFSRLTVFIQGFASYLDTIDKNHAMPIARLVVERTDATGQRRRFAPYPPKSDFGVWLHVAPWPFLLVELQSGNRASNKIHLSEDHIRMLLQGGSLVRMMNIARKLENLEQETAVLPLIYKTRDWTAGALLLLFALGDEIHYLERKYDLSESLEQRLRFTRDLYNLFDWMEESVPSAVLQQRWEAIDSALTDLSHLGSRLDTKEDREAKRKADQAPDGEDKRGKRTHGQQGQERKHDAFIAEAERQGYQFERIKSSGVYVGQSPEGSAVVAKRILADSGERNILLKLQSTHGSERYVLPIINDFVISTSTNSYHYFVFPRWVPLNGVAECSPASAELLGLCSSLASGLCFLHNNLIAHLDIKPPNLVVQRCARGKLELRIIDFNISVAVGSREEKITSHSGTPGYMAPEVSEEDSGGYLPLKADLYSCGRVILLLSCAMNDKDSRKAMGWGHVLIQKDPNLRPDMSTIPGLLPEVTSYLEYPPSYVQLQNVEESVMSPDVSNKGRGASNKGHGGSLFKSLVVSNRDPVALTSGWFAQEFERSFAGSIQT</sequence>
<dbReference type="SMART" id="SM00220">
    <property type="entry name" value="S_TKc"/>
    <property type="match status" value="1"/>
</dbReference>
<keyword evidence="4" id="KW-1185">Reference proteome</keyword>
<feature type="compositionally biased region" description="Low complexity" evidence="1">
    <location>
        <begin position="28"/>
        <end position="47"/>
    </location>
</feature>
<organism evidence="3 4">
    <name type="scientific">Collybiopsis confluens</name>
    <dbReference type="NCBI Taxonomy" id="2823264"/>
    <lineage>
        <taxon>Eukaryota</taxon>
        <taxon>Fungi</taxon>
        <taxon>Dikarya</taxon>
        <taxon>Basidiomycota</taxon>
        <taxon>Agaricomycotina</taxon>
        <taxon>Agaricomycetes</taxon>
        <taxon>Agaricomycetidae</taxon>
        <taxon>Agaricales</taxon>
        <taxon>Marasmiineae</taxon>
        <taxon>Omphalotaceae</taxon>
        <taxon>Collybiopsis</taxon>
    </lineage>
</organism>
<feature type="compositionally biased region" description="Acidic residues" evidence="1">
    <location>
        <begin position="1"/>
        <end position="11"/>
    </location>
</feature>
<feature type="compositionally biased region" description="Basic and acidic residues" evidence="1">
    <location>
        <begin position="529"/>
        <end position="550"/>
    </location>
</feature>
<dbReference type="Pfam" id="PF00069">
    <property type="entry name" value="Pkinase"/>
    <property type="match status" value="1"/>
</dbReference>
<dbReference type="PROSITE" id="PS50011">
    <property type="entry name" value="PROTEIN_KINASE_DOM"/>
    <property type="match status" value="1"/>
</dbReference>
<dbReference type="InterPro" id="IPR011009">
    <property type="entry name" value="Kinase-like_dom_sf"/>
</dbReference>
<name>A0A8H5FT75_9AGAR</name>